<reference evidence="4" key="1">
    <citation type="submission" date="2025-08" db="UniProtKB">
        <authorList>
            <consortium name="RefSeq"/>
        </authorList>
    </citation>
    <scope>IDENTIFICATION</scope>
</reference>
<dbReference type="Proteomes" id="UP000515154">
    <property type="component" value="Linkage group LG1"/>
</dbReference>
<evidence type="ECO:0000313" key="3">
    <source>
        <dbReference type="Proteomes" id="UP000515154"/>
    </source>
</evidence>
<keyword evidence="1" id="KW-0812">Transmembrane</keyword>
<dbReference type="GO" id="GO:0005783">
    <property type="term" value="C:endoplasmic reticulum"/>
    <property type="evidence" value="ECO:0007669"/>
    <property type="project" value="TreeGrafter"/>
</dbReference>
<organism evidence="3 4">
    <name type="scientific">Octopus sinensis</name>
    <name type="common">East Asian common octopus</name>
    <dbReference type="NCBI Taxonomy" id="2607531"/>
    <lineage>
        <taxon>Eukaryota</taxon>
        <taxon>Metazoa</taxon>
        <taxon>Spiralia</taxon>
        <taxon>Lophotrochozoa</taxon>
        <taxon>Mollusca</taxon>
        <taxon>Cephalopoda</taxon>
        <taxon>Coleoidea</taxon>
        <taxon>Octopodiformes</taxon>
        <taxon>Octopoda</taxon>
        <taxon>Incirrata</taxon>
        <taxon>Octopodidae</taxon>
        <taxon>Octopus</taxon>
    </lineage>
</organism>
<keyword evidence="1" id="KW-1133">Transmembrane helix</keyword>
<feature type="transmembrane region" description="Helical" evidence="1">
    <location>
        <begin position="112"/>
        <end position="135"/>
    </location>
</feature>
<feature type="transmembrane region" description="Helical" evidence="1">
    <location>
        <begin position="147"/>
        <end position="169"/>
    </location>
</feature>
<proteinExistence type="predicted"/>
<dbReference type="PANTHER" id="PTHR46593:SF1">
    <property type="entry name" value="TRANSMEMBRANE PROTEIN 64"/>
    <property type="match status" value="1"/>
</dbReference>
<feature type="domain" description="VTT" evidence="2">
    <location>
        <begin position="135"/>
        <end position="248"/>
    </location>
</feature>
<dbReference type="RefSeq" id="XP_029635547.1">
    <property type="nucleotide sequence ID" value="XM_029779687.2"/>
</dbReference>
<dbReference type="Pfam" id="PF09335">
    <property type="entry name" value="VTT_dom"/>
    <property type="match status" value="1"/>
</dbReference>
<evidence type="ECO:0000259" key="2">
    <source>
        <dbReference type="Pfam" id="PF09335"/>
    </source>
</evidence>
<dbReference type="GO" id="GO:0051480">
    <property type="term" value="P:regulation of cytosolic calcium ion concentration"/>
    <property type="evidence" value="ECO:0007669"/>
    <property type="project" value="TreeGrafter"/>
</dbReference>
<gene>
    <name evidence="4" type="primary">LOC115210906</name>
</gene>
<feature type="transmembrane region" description="Helical" evidence="1">
    <location>
        <begin position="266"/>
        <end position="285"/>
    </location>
</feature>
<name>A0A6P7SB60_9MOLL</name>
<sequence length="353" mass="38758">MIFGDLSSLEKVFFSQQPGSSEMSKMQNLTPCKSSLMTNSSASSGASSPRHSLNLNSGQSVLEDSFYSDPSATNCGHMSIVSLTVISIICLLLIFFKSYVKDMLLWLEHTDAIVSYLAFLCMYTLVSFPIAWGYFLLLLTTGYVYGFLRGIFVVLTCGAVGVSTAYLVLRTCCRCITVRFYSKKLEAVIKVVEGPQGYKVIALARLTPIPFGLQNGLFGLTHVSMPVYSIASVIGMMPLALVNCYVGSTFRSMEEVWNNSSSHVTGYLVFIGQLLLMTCLMMFVIRKARRELRKTVLSQSADNSSCFCEKRHSLSQSKEASFGSTSLSDSTYVSIPCSVCLNSTKVNSMVFTA</sequence>
<dbReference type="InterPro" id="IPR053069">
    <property type="entry name" value="TVP38/TMEM64"/>
</dbReference>
<dbReference type="PANTHER" id="PTHR46593">
    <property type="entry name" value="TRANSMEMBRANE PROTEIN 64"/>
    <property type="match status" value="1"/>
</dbReference>
<dbReference type="AlphaFoldDB" id="A0A6P7SB60"/>
<feature type="transmembrane region" description="Helical" evidence="1">
    <location>
        <begin position="227"/>
        <end position="246"/>
    </location>
</feature>
<keyword evidence="1" id="KW-0472">Membrane</keyword>
<dbReference type="InterPro" id="IPR032816">
    <property type="entry name" value="VTT_dom"/>
</dbReference>
<protein>
    <submittedName>
        <fullName evidence="4">Transmembrane protein 64-like</fullName>
    </submittedName>
</protein>
<evidence type="ECO:0000256" key="1">
    <source>
        <dbReference type="SAM" id="Phobius"/>
    </source>
</evidence>
<evidence type="ECO:0000313" key="4">
    <source>
        <dbReference type="RefSeq" id="XP_029635547.1"/>
    </source>
</evidence>
<accession>A0A6P7SB60</accession>
<feature type="transmembrane region" description="Helical" evidence="1">
    <location>
        <begin position="80"/>
        <end position="100"/>
    </location>
</feature>
<dbReference type="KEGG" id="osn:115210906"/>
<keyword evidence="3" id="KW-1185">Reference proteome</keyword>